<dbReference type="AlphaFoldDB" id="X1ELY6"/>
<dbReference type="GO" id="GO:0005829">
    <property type="term" value="C:cytosol"/>
    <property type="evidence" value="ECO:0007669"/>
    <property type="project" value="TreeGrafter"/>
</dbReference>
<proteinExistence type="predicted"/>
<dbReference type="InterPro" id="IPR044668">
    <property type="entry name" value="PuuD-like"/>
</dbReference>
<comment type="caution">
    <text evidence="1">The sequence shown here is derived from an EMBL/GenBank/DDBJ whole genome shotgun (WGS) entry which is preliminary data.</text>
</comment>
<dbReference type="SUPFAM" id="SSF52317">
    <property type="entry name" value="Class I glutamine amidotransferase-like"/>
    <property type="match status" value="1"/>
</dbReference>
<sequence>MKPIIGITTYGRNENNQLHLYATYVDTVVRAGGCPILIPPCGRQMLEAINLLDAIIFSGGGDINPDRYHGEHHKEVYNIDDARDFSDLELAEMVLSMNMPVLAICRGMQVMNVVQGGTLVEHVPDHFGTKVVHRAAEKKHIDHDISVKKGSFLHQILGQKAATVKSWHH</sequence>
<dbReference type="PROSITE" id="PS51273">
    <property type="entry name" value="GATASE_TYPE_1"/>
    <property type="match status" value="1"/>
</dbReference>
<dbReference type="InterPro" id="IPR011697">
    <property type="entry name" value="Peptidase_C26"/>
</dbReference>
<dbReference type="PANTHER" id="PTHR43235:SF1">
    <property type="entry name" value="GLUTAMINE AMIDOTRANSFERASE PB2B2.05-RELATED"/>
    <property type="match status" value="1"/>
</dbReference>
<evidence type="ECO:0000313" key="1">
    <source>
        <dbReference type="EMBL" id="GAH09668.1"/>
    </source>
</evidence>
<dbReference type="PANTHER" id="PTHR43235">
    <property type="entry name" value="GLUTAMINE AMIDOTRANSFERASE PB2B2.05-RELATED"/>
    <property type="match status" value="1"/>
</dbReference>
<organism evidence="1">
    <name type="scientific">marine sediment metagenome</name>
    <dbReference type="NCBI Taxonomy" id="412755"/>
    <lineage>
        <taxon>unclassified sequences</taxon>
        <taxon>metagenomes</taxon>
        <taxon>ecological metagenomes</taxon>
    </lineage>
</organism>
<dbReference type="GO" id="GO:0016811">
    <property type="term" value="F:hydrolase activity, acting on carbon-nitrogen (but not peptide) bonds, in linear amides"/>
    <property type="evidence" value="ECO:0007669"/>
    <property type="project" value="InterPro"/>
</dbReference>
<dbReference type="EMBL" id="BART01032316">
    <property type="protein sequence ID" value="GAH09668.1"/>
    <property type="molecule type" value="Genomic_DNA"/>
</dbReference>
<dbReference type="Pfam" id="PF07722">
    <property type="entry name" value="Peptidase_C26"/>
    <property type="match status" value="1"/>
</dbReference>
<gene>
    <name evidence="1" type="ORF">S01H4_55891</name>
</gene>
<name>X1ELY6_9ZZZZ</name>
<dbReference type="InterPro" id="IPR029062">
    <property type="entry name" value="Class_I_gatase-like"/>
</dbReference>
<reference evidence="1" key="1">
    <citation type="journal article" date="2014" name="Front. Microbiol.">
        <title>High frequency of phylogenetically diverse reductive dehalogenase-homologous genes in deep subseafloor sedimentary metagenomes.</title>
        <authorList>
            <person name="Kawai M."/>
            <person name="Futagami T."/>
            <person name="Toyoda A."/>
            <person name="Takaki Y."/>
            <person name="Nishi S."/>
            <person name="Hori S."/>
            <person name="Arai W."/>
            <person name="Tsubouchi T."/>
            <person name="Morono Y."/>
            <person name="Uchiyama I."/>
            <person name="Ito T."/>
            <person name="Fujiyama A."/>
            <person name="Inagaki F."/>
            <person name="Takami H."/>
        </authorList>
    </citation>
    <scope>NUCLEOTIDE SEQUENCE</scope>
    <source>
        <strain evidence="1">Expedition CK06-06</strain>
    </source>
</reference>
<feature type="non-terminal residue" evidence="1">
    <location>
        <position position="169"/>
    </location>
</feature>
<dbReference type="Gene3D" id="3.40.50.880">
    <property type="match status" value="1"/>
</dbReference>
<protein>
    <submittedName>
        <fullName evidence="1">Uncharacterized protein</fullName>
    </submittedName>
</protein>
<accession>X1ELY6</accession>